<dbReference type="RefSeq" id="WP_194503033.1">
    <property type="nucleotide sequence ID" value="NZ_JADIVZ010000003.1"/>
</dbReference>
<keyword evidence="1" id="KW-0812">Transmembrane</keyword>
<dbReference type="EMBL" id="JADIVZ010000003">
    <property type="protein sequence ID" value="MBF4161774.1"/>
    <property type="molecule type" value="Genomic_DNA"/>
</dbReference>
<dbReference type="Pfam" id="PF07811">
    <property type="entry name" value="TadE"/>
    <property type="match status" value="1"/>
</dbReference>
<keyword evidence="4" id="KW-1185">Reference proteome</keyword>
<feature type="domain" description="TadE-like" evidence="2">
    <location>
        <begin position="11"/>
        <end position="53"/>
    </location>
</feature>
<protein>
    <submittedName>
        <fullName evidence="3">Pilus assembly protein</fullName>
    </submittedName>
</protein>
<keyword evidence="1" id="KW-0472">Membrane</keyword>
<dbReference type="Proteomes" id="UP000656804">
    <property type="component" value="Unassembled WGS sequence"/>
</dbReference>
<feature type="transmembrane region" description="Helical" evidence="1">
    <location>
        <begin position="20"/>
        <end position="39"/>
    </location>
</feature>
<evidence type="ECO:0000256" key="1">
    <source>
        <dbReference type="SAM" id="Phobius"/>
    </source>
</evidence>
<comment type="caution">
    <text evidence="3">The sequence shown here is derived from an EMBL/GenBank/DDBJ whole genome shotgun (WGS) entry which is preliminary data.</text>
</comment>
<dbReference type="InterPro" id="IPR012495">
    <property type="entry name" value="TadE-like_dom"/>
</dbReference>
<proteinExistence type="predicted"/>
<organism evidence="3 4">
    <name type="scientific">Nocardioides acrostichi</name>
    <dbReference type="NCBI Taxonomy" id="2784339"/>
    <lineage>
        <taxon>Bacteria</taxon>
        <taxon>Bacillati</taxon>
        <taxon>Actinomycetota</taxon>
        <taxon>Actinomycetes</taxon>
        <taxon>Propionibacteriales</taxon>
        <taxon>Nocardioidaceae</taxon>
        <taxon>Nocardioides</taxon>
    </lineage>
</organism>
<name>A0A930V0H6_9ACTN</name>
<evidence type="ECO:0000313" key="4">
    <source>
        <dbReference type="Proteomes" id="UP000656804"/>
    </source>
</evidence>
<accession>A0A930V0H6</accession>
<dbReference type="AlphaFoldDB" id="A0A930V0H6"/>
<sequence length="128" mass="13899">MSPRRLRGERGVSTVELVIYAPLLMLVVLLVVQFAMVYLGNQAANAVARETARVVRSTHSKAAGESAGREYANSIGQGILEDYDIQVVSDGETVRVVVTGRAQEIVPGFAPRFSETVEGPIERFVSYS</sequence>
<keyword evidence="1" id="KW-1133">Transmembrane helix</keyword>
<gene>
    <name evidence="3" type="ORF">ISG29_08725</name>
</gene>
<evidence type="ECO:0000259" key="2">
    <source>
        <dbReference type="Pfam" id="PF07811"/>
    </source>
</evidence>
<reference evidence="3" key="1">
    <citation type="submission" date="2020-11" db="EMBL/GenBank/DDBJ databases">
        <title>Nocardioides sp. CBS4Y-1, whole genome shotgun sequence.</title>
        <authorList>
            <person name="Tuo L."/>
        </authorList>
    </citation>
    <scope>NUCLEOTIDE SEQUENCE</scope>
    <source>
        <strain evidence="3">CBS4Y-1</strain>
    </source>
</reference>
<evidence type="ECO:0000313" key="3">
    <source>
        <dbReference type="EMBL" id="MBF4161774.1"/>
    </source>
</evidence>